<evidence type="ECO:0000256" key="1">
    <source>
        <dbReference type="SAM" id="MobiDB-lite"/>
    </source>
</evidence>
<reference evidence="2" key="1">
    <citation type="submission" date="2021-02" db="EMBL/GenBank/DDBJ databases">
        <authorList>
            <person name="Dougan E. K."/>
            <person name="Rhodes N."/>
            <person name="Thang M."/>
            <person name="Chan C."/>
        </authorList>
    </citation>
    <scope>NUCLEOTIDE SEQUENCE</scope>
</reference>
<dbReference type="AlphaFoldDB" id="A0A812TF80"/>
<dbReference type="OrthoDB" id="435255at2759"/>
<feature type="compositionally biased region" description="Polar residues" evidence="1">
    <location>
        <begin position="12"/>
        <end position="36"/>
    </location>
</feature>
<dbReference type="Proteomes" id="UP000649617">
    <property type="component" value="Unassembled WGS sequence"/>
</dbReference>
<organism evidence="2 3">
    <name type="scientific">Symbiodinium pilosum</name>
    <name type="common">Dinoflagellate</name>
    <dbReference type="NCBI Taxonomy" id="2952"/>
    <lineage>
        <taxon>Eukaryota</taxon>
        <taxon>Sar</taxon>
        <taxon>Alveolata</taxon>
        <taxon>Dinophyceae</taxon>
        <taxon>Suessiales</taxon>
        <taxon>Symbiodiniaceae</taxon>
        <taxon>Symbiodinium</taxon>
    </lineage>
</organism>
<accession>A0A812TF80</accession>
<feature type="non-terminal residue" evidence="2">
    <location>
        <position position="1"/>
    </location>
</feature>
<dbReference type="EMBL" id="CAJNIZ010029908">
    <property type="protein sequence ID" value="CAE7519663.1"/>
    <property type="molecule type" value="Genomic_DNA"/>
</dbReference>
<proteinExistence type="predicted"/>
<evidence type="ECO:0000313" key="2">
    <source>
        <dbReference type="EMBL" id="CAE7519663.1"/>
    </source>
</evidence>
<name>A0A812TF80_SYMPI</name>
<feature type="region of interest" description="Disordered" evidence="1">
    <location>
        <begin position="489"/>
        <end position="515"/>
    </location>
</feature>
<evidence type="ECO:0000313" key="3">
    <source>
        <dbReference type="Proteomes" id="UP000649617"/>
    </source>
</evidence>
<feature type="region of interest" description="Disordered" evidence="1">
    <location>
        <begin position="1"/>
        <end position="116"/>
    </location>
</feature>
<gene>
    <name evidence="2" type="ORF">SPIL2461_LOCUS13593</name>
</gene>
<feature type="compositionally biased region" description="Basic and acidic residues" evidence="1">
    <location>
        <begin position="498"/>
        <end position="509"/>
    </location>
</feature>
<feature type="compositionally biased region" description="Gly residues" evidence="1">
    <location>
        <begin position="1"/>
        <end position="11"/>
    </location>
</feature>
<protein>
    <submittedName>
        <fullName evidence="2">Uncharacterized protein</fullName>
    </submittedName>
</protein>
<keyword evidence="3" id="KW-1185">Reference proteome</keyword>
<sequence>MGFSGGAGGGTDSDQSRSSGAVDIQTLNGMQESGVQQHFAMHQQRQRPEVIRIVGAQGPAGTAGPRQGGEAAALALRPEPHPPAAPAGPVQRQRGLQDQPAEPQRPRAPGVRNNDATQGLFPGTIEPSCFIKRIQLYSNGQRTDDISEYGRSCFLYSLLKPQEWYNQRGLEGFWQDLGGNAVEIPAGEYRDVLMSPTLIGLFQSGKMLPPQLNLVAEAGDALRPAGGTSDFSIESVRVLASQVTLDSALVESFNKVLLSGRSLVFSYPTMHTQVSNVPAGVTSHNVTVARAYTKLMGAFVTFRQTTDSLGERRNLEYPGPAAHPFNLEGQMQLGALQYPRYPVSSSAEFHHFLEIMGGTYDSKIKNMRIVDQFYPNTEFIAAFPTERVPKHPLSGISTRSGDLARFTFKNMLADRAQRMYIHLETMSLFESTITGNILNDGGTTEISGITAGQLATVLTAYTPLTDTAANAAAIGTNAAGVAANTAAVASLQRTSQPHRPERQPRHGVDAKSTPASVDAKLASYSSTAATNSAIASANNATLATVGS</sequence>
<comment type="caution">
    <text evidence="2">The sequence shown here is derived from an EMBL/GenBank/DDBJ whole genome shotgun (WGS) entry which is preliminary data.</text>
</comment>